<dbReference type="Pfam" id="PF00924">
    <property type="entry name" value="MS_channel_2nd"/>
    <property type="match status" value="1"/>
</dbReference>
<dbReference type="InterPro" id="IPR008910">
    <property type="entry name" value="MSC_TM_helix"/>
</dbReference>
<comment type="subcellular location">
    <subcellularLocation>
        <location evidence="7">Cell inner membrane</location>
        <topology evidence="7">Multi-pass membrane protein</topology>
    </subcellularLocation>
    <subcellularLocation>
        <location evidence="1">Cell membrane</location>
        <topology evidence="1">Multi-pass membrane protein</topology>
    </subcellularLocation>
</comment>
<feature type="domain" description="Mechanosensitive ion channel MscS C-terminal" evidence="9">
    <location>
        <begin position="169"/>
        <end position="251"/>
    </location>
</feature>
<gene>
    <name evidence="10" type="ORF">DEH80_00355</name>
</gene>
<dbReference type="InterPro" id="IPR045275">
    <property type="entry name" value="MscS_archaea/bacteria_type"/>
</dbReference>
<reference evidence="10 11" key="1">
    <citation type="submission" date="2018-05" db="EMBL/GenBank/DDBJ databases">
        <title>Abyssibacter profundi OUC007T gen. nov., sp. nov, a marine bacterium isolated from seawater of the Mariana Trench.</title>
        <authorList>
            <person name="Zhou S."/>
        </authorList>
    </citation>
    <scope>NUCLEOTIDE SEQUENCE [LARGE SCALE GENOMIC DNA]</scope>
    <source>
        <strain evidence="10 11">OUC007</strain>
    </source>
</reference>
<feature type="transmembrane region" description="Helical" evidence="7">
    <location>
        <begin position="6"/>
        <end position="28"/>
    </location>
</feature>
<dbReference type="Pfam" id="PF21082">
    <property type="entry name" value="MS_channel_3rd"/>
    <property type="match status" value="1"/>
</dbReference>
<evidence type="ECO:0000256" key="1">
    <source>
        <dbReference type="ARBA" id="ARBA00004651"/>
    </source>
</evidence>
<dbReference type="InterPro" id="IPR006685">
    <property type="entry name" value="MscS_channel_2nd"/>
</dbReference>
<dbReference type="InterPro" id="IPR011066">
    <property type="entry name" value="MscS_channel_C_sf"/>
</dbReference>
<keyword evidence="4 7" id="KW-0812">Transmembrane</keyword>
<comment type="caution">
    <text evidence="7">Lacks conserved residue(s) required for the propagation of feature annotation.</text>
</comment>
<dbReference type="InterPro" id="IPR011014">
    <property type="entry name" value="MscS_channel_TM-2"/>
</dbReference>
<evidence type="ECO:0000256" key="7">
    <source>
        <dbReference type="RuleBase" id="RU369025"/>
    </source>
</evidence>
<dbReference type="InterPro" id="IPR049278">
    <property type="entry name" value="MS_channel_C"/>
</dbReference>
<keyword evidence="6 7" id="KW-0472">Membrane</keyword>
<dbReference type="PANTHER" id="PTHR30221">
    <property type="entry name" value="SMALL-CONDUCTANCE MECHANOSENSITIVE CHANNEL"/>
    <property type="match status" value="1"/>
</dbReference>
<evidence type="ECO:0000313" key="10">
    <source>
        <dbReference type="EMBL" id="PWN57888.1"/>
    </source>
</evidence>
<evidence type="ECO:0000256" key="2">
    <source>
        <dbReference type="ARBA" id="ARBA00008017"/>
    </source>
</evidence>
<evidence type="ECO:0000256" key="3">
    <source>
        <dbReference type="ARBA" id="ARBA00022475"/>
    </source>
</evidence>
<evidence type="ECO:0000256" key="6">
    <source>
        <dbReference type="ARBA" id="ARBA00023136"/>
    </source>
</evidence>
<evidence type="ECO:0000313" key="11">
    <source>
        <dbReference type="Proteomes" id="UP000251800"/>
    </source>
</evidence>
<keyword evidence="7" id="KW-0997">Cell inner membrane</keyword>
<dbReference type="GO" id="GO:0005886">
    <property type="term" value="C:plasma membrane"/>
    <property type="evidence" value="ECO:0007669"/>
    <property type="project" value="UniProtKB-SubCell"/>
</dbReference>
<dbReference type="Gene3D" id="1.10.287.1260">
    <property type="match status" value="1"/>
</dbReference>
<dbReference type="SUPFAM" id="SSF50182">
    <property type="entry name" value="Sm-like ribonucleoproteins"/>
    <property type="match status" value="1"/>
</dbReference>
<evidence type="ECO:0000259" key="9">
    <source>
        <dbReference type="Pfam" id="PF21082"/>
    </source>
</evidence>
<comment type="function">
    <text evidence="7">Mechanosensitive channel that participates in the regulation of osmotic pressure changes within the cell, opening in response to stretch forces in the membrane lipid bilayer, without the need for other proteins. Contributes to normal resistance to hypoosmotic shock. Forms an ion channel of 1.0 nanosiemens conductance with a slight preference for anions.</text>
</comment>
<dbReference type="GO" id="GO:0008381">
    <property type="term" value="F:mechanosensitive monoatomic ion channel activity"/>
    <property type="evidence" value="ECO:0007669"/>
    <property type="project" value="InterPro"/>
</dbReference>
<dbReference type="OrthoDB" id="9809206at2"/>
<evidence type="ECO:0000256" key="4">
    <source>
        <dbReference type="ARBA" id="ARBA00022692"/>
    </source>
</evidence>
<evidence type="ECO:0000256" key="5">
    <source>
        <dbReference type="ARBA" id="ARBA00022989"/>
    </source>
</evidence>
<feature type="transmembrane region" description="Helical" evidence="7">
    <location>
        <begin position="81"/>
        <end position="110"/>
    </location>
</feature>
<dbReference type="SUPFAM" id="SSF82689">
    <property type="entry name" value="Mechanosensitive channel protein MscS (YggB), C-terminal domain"/>
    <property type="match status" value="1"/>
</dbReference>
<accession>A0A363UQZ3</accession>
<keyword evidence="7" id="KW-0407">Ion channel</keyword>
<comment type="similarity">
    <text evidence="2 7">Belongs to the MscS (TC 1.A.23) family.</text>
</comment>
<proteinExistence type="inferred from homology"/>
<keyword evidence="7" id="KW-0813">Transport</keyword>
<dbReference type="Proteomes" id="UP000251800">
    <property type="component" value="Unassembled WGS sequence"/>
</dbReference>
<keyword evidence="7" id="KW-0406">Ion transport</keyword>
<keyword evidence="3" id="KW-1003">Cell membrane</keyword>
<dbReference type="Pfam" id="PF05552">
    <property type="entry name" value="MS_channel_1st_1"/>
    <property type="match status" value="1"/>
</dbReference>
<organism evidence="10 11">
    <name type="scientific">Abyssibacter profundi</name>
    <dbReference type="NCBI Taxonomy" id="2182787"/>
    <lineage>
        <taxon>Bacteria</taxon>
        <taxon>Pseudomonadati</taxon>
        <taxon>Pseudomonadota</taxon>
        <taxon>Gammaproteobacteria</taxon>
        <taxon>Chromatiales</taxon>
        <taxon>Oceanococcaceae</taxon>
        <taxon>Abyssibacter</taxon>
    </lineage>
</organism>
<dbReference type="Gene3D" id="3.30.70.100">
    <property type="match status" value="1"/>
</dbReference>
<feature type="transmembrane region" description="Helical" evidence="7">
    <location>
        <begin position="48"/>
        <end position="69"/>
    </location>
</feature>
<protein>
    <recommendedName>
        <fullName evidence="7">Small-conductance mechanosensitive channel</fullName>
    </recommendedName>
</protein>
<dbReference type="Gene3D" id="2.30.30.60">
    <property type="match status" value="1"/>
</dbReference>
<dbReference type="SUPFAM" id="SSF82861">
    <property type="entry name" value="Mechanosensitive channel protein MscS (YggB), transmembrane region"/>
    <property type="match status" value="1"/>
</dbReference>
<comment type="subunit">
    <text evidence="7">Homoheptamer.</text>
</comment>
<feature type="domain" description="Mechanosensitive ion channel MscS" evidence="8">
    <location>
        <begin position="98"/>
        <end position="162"/>
    </location>
</feature>
<keyword evidence="11" id="KW-1185">Reference proteome</keyword>
<comment type="caution">
    <text evidence="10">The sequence shown here is derived from an EMBL/GenBank/DDBJ whole genome shotgun (WGS) entry which is preliminary data.</text>
</comment>
<dbReference type="InterPro" id="IPR023408">
    <property type="entry name" value="MscS_beta-dom_sf"/>
</dbReference>
<keyword evidence="5 7" id="KW-1133">Transmembrane helix</keyword>
<dbReference type="PANTHER" id="PTHR30221:SF1">
    <property type="entry name" value="SMALL-CONDUCTANCE MECHANOSENSITIVE CHANNEL"/>
    <property type="match status" value="1"/>
</dbReference>
<evidence type="ECO:0000259" key="8">
    <source>
        <dbReference type="Pfam" id="PF00924"/>
    </source>
</evidence>
<name>A0A363UQZ3_9GAMM</name>
<dbReference type="AlphaFoldDB" id="A0A363UQZ3"/>
<sequence length="272" mass="29052">MALWTLIVPLIKAVVSAVAIFFIGRWVAQLVIGLAKKAMTKAKLDETLIAFLGNVGYGLLLAMVIISALGQLGVDTTSAAALLGGAALAIGLALQNQLSSFAAGVMLILFRPFAKGNVVDIGGQMGIVEEIKITSTILKTFDNQLVWLPNSSVWGNKITNFSALPTRRVDLTIGIGYGSDLKKAKELLVAMLKDEPRILDDPAPSVVVSNLGDNSVDFAVRGWAASADWWATRCDLVERIKLSFDEHDIEIPFPQRTVHLVSEAPAAEVAAS</sequence>
<dbReference type="InterPro" id="IPR010920">
    <property type="entry name" value="LSM_dom_sf"/>
</dbReference>
<dbReference type="EMBL" id="QEQK01000001">
    <property type="protein sequence ID" value="PWN57888.1"/>
    <property type="molecule type" value="Genomic_DNA"/>
</dbReference>